<dbReference type="EMBL" id="AANDQG010000013">
    <property type="protein sequence ID" value="EDN9630851.1"/>
    <property type="molecule type" value="Genomic_DNA"/>
</dbReference>
<dbReference type="Proteomes" id="UP000458487">
    <property type="component" value="Unassembled WGS sequence"/>
</dbReference>
<evidence type="ECO:0000313" key="2">
    <source>
        <dbReference type="Proteomes" id="UP000458487"/>
    </source>
</evidence>
<organism evidence="1 2">
    <name type="scientific">Listeria monocytogenes</name>
    <dbReference type="NCBI Taxonomy" id="1639"/>
    <lineage>
        <taxon>Bacteria</taxon>
        <taxon>Bacillati</taxon>
        <taxon>Bacillota</taxon>
        <taxon>Bacilli</taxon>
        <taxon>Bacillales</taxon>
        <taxon>Listeriaceae</taxon>
        <taxon>Listeria</taxon>
    </lineage>
</organism>
<protein>
    <submittedName>
        <fullName evidence="1">Uncharacterized protein</fullName>
    </submittedName>
</protein>
<evidence type="ECO:0000313" key="1">
    <source>
        <dbReference type="EMBL" id="EDN9630851.1"/>
    </source>
</evidence>
<name>A0AAN2ZW67_LISMN</name>
<dbReference type="RefSeq" id="WP_061107837.1">
    <property type="nucleotide sequence ID" value="NZ_CP030813.1"/>
</dbReference>
<sequence length="69" mass="7830">MNNGVDYTIYLQPIYLEVTCPHCKAKLTLFDGDGVDFDECYSDESEGISINCDECWGEIHLGDFKETVE</sequence>
<proteinExistence type="predicted"/>
<accession>A0AAN2ZW67</accession>
<gene>
    <name evidence="1" type="ORF">GI230_14745</name>
</gene>
<reference evidence="1 2" key="1">
    <citation type="submission" date="2019-11" db="EMBL/GenBank/DDBJ databases">
        <authorList>
            <person name="Ashton P.M."/>
            <person name="Dallman T."/>
            <person name="Nair S."/>
            <person name="De Pinna E."/>
            <person name="Peters T."/>
            <person name="Grant K."/>
        </authorList>
    </citation>
    <scope>NUCLEOTIDE SEQUENCE [LARGE SCALE GENOMIC DNA]</scope>
    <source>
        <strain evidence="1 2">833351</strain>
    </source>
</reference>
<comment type="caution">
    <text evidence="1">The sequence shown here is derived from an EMBL/GenBank/DDBJ whole genome shotgun (WGS) entry which is preliminary data.</text>
</comment>
<dbReference type="AlphaFoldDB" id="A0AAN2ZW67"/>